<dbReference type="EMBL" id="FOXC01000021">
    <property type="protein sequence ID" value="SFP45356.1"/>
    <property type="molecule type" value="Genomic_DNA"/>
</dbReference>
<dbReference type="STRING" id="306540.SAMN05421839_12138"/>
<feature type="domain" description="ABC transmembrane type-2" evidence="9">
    <location>
        <begin position="35"/>
        <end position="266"/>
    </location>
</feature>
<feature type="transmembrane region" description="Helical" evidence="8">
    <location>
        <begin position="220"/>
        <end position="239"/>
    </location>
</feature>
<evidence type="ECO:0000256" key="5">
    <source>
        <dbReference type="ARBA" id="ARBA00022692"/>
    </source>
</evidence>
<feature type="transmembrane region" description="Helical" evidence="8">
    <location>
        <begin position="34"/>
        <end position="55"/>
    </location>
</feature>
<evidence type="ECO:0000259" key="9">
    <source>
        <dbReference type="PROSITE" id="PS51012"/>
    </source>
</evidence>
<accession>A0A1I5QHJ4</accession>
<evidence type="ECO:0000256" key="8">
    <source>
        <dbReference type="RuleBase" id="RU361157"/>
    </source>
</evidence>
<keyword evidence="7 8" id="KW-0472">Membrane</keyword>
<comment type="similarity">
    <text evidence="2 8">Belongs to the ABC-2 integral membrane protein family.</text>
</comment>
<keyword evidence="5 8" id="KW-0812">Transmembrane</keyword>
<evidence type="ECO:0000256" key="7">
    <source>
        <dbReference type="ARBA" id="ARBA00023136"/>
    </source>
</evidence>
<dbReference type="PANTHER" id="PTHR30413:SF10">
    <property type="entry name" value="CAPSULE POLYSACCHARIDE EXPORT INNER-MEMBRANE PROTEIN CTRC"/>
    <property type="match status" value="1"/>
</dbReference>
<organism evidence="11 12">
    <name type="scientific">Halolactibacillus halophilus</name>
    <dbReference type="NCBI Taxonomy" id="306540"/>
    <lineage>
        <taxon>Bacteria</taxon>
        <taxon>Bacillati</taxon>
        <taxon>Bacillota</taxon>
        <taxon>Bacilli</taxon>
        <taxon>Bacillales</taxon>
        <taxon>Bacillaceae</taxon>
        <taxon>Halolactibacillus</taxon>
    </lineage>
</organism>
<feature type="transmembrane region" description="Helical" evidence="8">
    <location>
        <begin position="154"/>
        <end position="179"/>
    </location>
</feature>
<dbReference type="PROSITE" id="PS51012">
    <property type="entry name" value="ABC_TM2"/>
    <property type="match status" value="1"/>
</dbReference>
<protein>
    <recommendedName>
        <fullName evidence="8">Transport permease protein</fullName>
    </recommendedName>
</protein>
<dbReference type="Proteomes" id="UP000242243">
    <property type="component" value="Unassembled WGS sequence"/>
</dbReference>
<dbReference type="Proteomes" id="UP000321547">
    <property type="component" value="Unassembled WGS sequence"/>
</dbReference>
<evidence type="ECO:0000313" key="12">
    <source>
        <dbReference type="Proteomes" id="UP000242243"/>
    </source>
</evidence>
<evidence type="ECO:0000256" key="2">
    <source>
        <dbReference type="ARBA" id="ARBA00007783"/>
    </source>
</evidence>
<keyword evidence="6 8" id="KW-1133">Transmembrane helix</keyword>
<dbReference type="AlphaFoldDB" id="A0A1I5QHJ4"/>
<keyword evidence="4 8" id="KW-1003">Cell membrane</keyword>
<feature type="transmembrane region" description="Helical" evidence="8">
    <location>
        <begin position="245"/>
        <end position="264"/>
    </location>
</feature>
<dbReference type="Pfam" id="PF01061">
    <property type="entry name" value="ABC2_membrane"/>
    <property type="match status" value="1"/>
</dbReference>
<reference evidence="10 13" key="2">
    <citation type="submission" date="2019-07" db="EMBL/GenBank/DDBJ databases">
        <title>Whole genome shotgun sequence of Halolactibacillus halophilus NBRC 100868.</title>
        <authorList>
            <person name="Hosoyama A."/>
            <person name="Uohara A."/>
            <person name="Ohji S."/>
            <person name="Ichikawa N."/>
        </authorList>
    </citation>
    <scope>NUCLEOTIDE SEQUENCE [LARGE SCALE GENOMIC DNA]</scope>
    <source>
        <strain evidence="10 13">NBRC 100868</strain>
    </source>
</reference>
<dbReference type="GO" id="GO:0140359">
    <property type="term" value="F:ABC-type transporter activity"/>
    <property type="evidence" value="ECO:0007669"/>
    <property type="project" value="InterPro"/>
</dbReference>
<evidence type="ECO:0000313" key="10">
    <source>
        <dbReference type="EMBL" id="GEM02799.1"/>
    </source>
</evidence>
<evidence type="ECO:0000313" key="11">
    <source>
        <dbReference type="EMBL" id="SFP45356.1"/>
    </source>
</evidence>
<evidence type="ECO:0000256" key="4">
    <source>
        <dbReference type="ARBA" id="ARBA00022475"/>
    </source>
</evidence>
<dbReference type="InterPro" id="IPR013525">
    <property type="entry name" value="ABC2_TM"/>
</dbReference>
<name>A0A1I5QHJ4_9BACI</name>
<feature type="transmembrane region" description="Helical" evidence="8">
    <location>
        <begin position="117"/>
        <end position="142"/>
    </location>
</feature>
<feature type="transmembrane region" description="Helical" evidence="8">
    <location>
        <begin position="75"/>
        <end position="96"/>
    </location>
</feature>
<proteinExistence type="inferred from homology"/>
<evidence type="ECO:0000256" key="3">
    <source>
        <dbReference type="ARBA" id="ARBA00022448"/>
    </source>
</evidence>
<gene>
    <name evidence="10" type="primary">tagG</name>
    <name evidence="10" type="ORF">HHA03_23310</name>
    <name evidence="11" type="ORF">SAMN05421839_12138</name>
</gene>
<sequence length="274" mass="32878">MTTVIKVLKEQFKYFYLIRRLSVYELKSKNNDNYLGMAWELINPIFQIAIYWFVFGYGIRQREDIQLTEDLSVPFIYWMIIGMIVWLFFYQSIIQGSKAIYTRIKMLAKMNFPMSIIPNYVVLSRYFVFLGMFFILIVIMNISGYYVNIYYLQFPYYLVALFAFTFSLAFVMSTLSTIIRDIQMFLQSILRMGLYVSPILWNVETIANETISLIMKLNPLFYLIEGFRYSFFGIGWHIISDPKYTMYFWGITILLFAFGSMLHLRFRRHFIDFV</sequence>
<reference evidence="11 12" key="1">
    <citation type="submission" date="2016-10" db="EMBL/GenBank/DDBJ databases">
        <authorList>
            <person name="de Groot N.N."/>
        </authorList>
    </citation>
    <scope>NUCLEOTIDE SEQUENCE [LARGE SCALE GENOMIC DNA]</scope>
    <source>
        <strain evidence="11 12">DSM 17073</strain>
    </source>
</reference>
<dbReference type="GO" id="GO:0005886">
    <property type="term" value="C:plasma membrane"/>
    <property type="evidence" value="ECO:0007669"/>
    <property type="project" value="UniProtKB-SubCell"/>
</dbReference>
<comment type="subcellular location">
    <subcellularLocation>
        <location evidence="1 8">Cell membrane</location>
        <topology evidence="1 8">Multi-pass membrane protein</topology>
    </subcellularLocation>
</comment>
<evidence type="ECO:0000256" key="6">
    <source>
        <dbReference type="ARBA" id="ARBA00022989"/>
    </source>
</evidence>
<dbReference type="RefSeq" id="WP_089832345.1">
    <property type="nucleotide sequence ID" value="NZ_BJWI01000061.1"/>
</dbReference>
<evidence type="ECO:0000313" key="13">
    <source>
        <dbReference type="Proteomes" id="UP000321547"/>
    </source>
</evidence>
<dbReference type="OrthoDB" id="9794365at2"/>
<keyword evidence="13" id="KW-1185">Reference proteome</keyword>
<dbReference type="GO" id="GO:0015920">
    <property type="term" value="P:lipopolysaccharide transport"/>
    <property type="evidence" value="ECO:0007669"/>
    <property type="project" value="TreeGrafter"/>
</dbReference>
<dbReference type="InterPro" id="IPR047817">
    <property type="entry name" value="ABC2_TM_bact-type"/>
</dbReference>
<evidence type="ECO:0000256" key="1">
    <source>
        <dbReference type="ARBA" id="ARBA00004651"/>
    </source>
</evidence>
<keyword evidence="3 8" id="KW-0813">Transport</keyword>
<dbReference type="EMBL" id="BJWI01000061">
    <property type="protein sequence ID" value="GEM02799.1"/>
    <property type="molecule type" value="Genomic_DNA"/>
</dbReference>
<dbReference type="PANTHER" id="PTHR30413">
    <property type="entry name" value="INNER MEMBRANE TRANSPORT PERMEASE"/>
    <property type="match status" value="1"/>
</dbReference>